<comment type="caution">
    <text evidence="2">The sequence shown here is derived from an EMBL/GenBank/DDBJ whole genome shotgun (WGS) entry which is preliminary data.</text>
</comment>
<dbReference type="Proteomes" id="UP001221328">
    <property type="component" value="Unassembled WGS sequence"/>
</dbReference>
<sequence length="369" mass="38331">MRRLLRTAVAAVALALTAAVPTATAAPGRPGVERVDTGSDGSQFSTYVYGGPVSANGRFAAFTATGPAPDCPASGSVCVYLKDLRTGALIRVPDTQYYASGPLLSADARIVAYSSGNRFTKPYVHDRATGRTQQLWPADGGGRYELGTAQAVSANGRYVAYTIGSRTPPEYESVLYVRDLVTGTDTQVLAPPLEGQLTGVMLSADGRTLAYGMLVPGGFDRTGRVYVEDLDSGVTVRADSDDYGDSALAALSADGRRVVIGSRSYPDGVTSARLVDLAGGHVRSLGPDGVLPVAADPAARHVLLTDASYALSLLDVRTGGRRTVTTSAALAVPGSVSRGGRAVEFRSESPDLVQDDTNDLADVFVSHPG</sequence>
<proteinExistence type="predicted"/>
<protein>
    <submittedName>
        <fullName evidence="2">Uncharacterized protein</fullName>
    </submittedName>
</protein>
<dbReference type="EMBL" id="JAQOSK010000013">
    <property type="protein sequence ID" value="MDC2958585.1"/>
    <property type="molecule type" value="Genomic_DNA"/>
</dbReference>
<dbReference type="InterPro" id="IPR011042">
    <property type="entry name" value="6-blade_b-propeller_TolB-like"/>
</dbReference>
<feature type="chain" id="PRO_5046704472" evidence="1">
    <location>
        <begin position="26"/>
        <end position="369"/>
    </location>
</feature>
<accession>A0ABT5G1I2</accession>
<keyword evidence="1" id="KW-0732">Signal</keyword>
<evidence type="ECO:0000313" key="3">
    <source>
        <dbReference type="Proteomes" id="UP001221328"/>
    </source>
</evidence>
<feature type="signal peptide" evidence="1">
    <location>
        <begin position="1"/>
        <end position="25"/>
    </location>
</feature>
<evidence type="ECO:0000256" key="1">
    <source>
        <dbReference type="SAM" id="SignalP"/>
    </source>
</evidence>
<dbReference type="Gene3D" id="2.120.10.30">
    <property type="entry name" value="TolB, C-terminal domain"/>
    <property type="match status" value="1"/>
</dbReference>
<dbReference type="RefSeq" id="WP_272177319.1">
    <property type="nucleotide sequence ID" value="NZ_JAQOSK010000013.1"/>
</dbReference>
<keyword evidence="3" id="KW-1185">Reference proteome</keyword>
<evidence type="ECO:0000313" key="2">
    <source>
        <dbReference type="EMBL" id="MDC2958585.1"/>
    </source>
</evidence>
<name>A0ABT5G1I2_9ACTN</name>
<reference evidence="2 3" key="1">
    <citation type="journal article" date="2015" name="Int. J. Syst. Evol. Microbiol.">
        <title>Streptomyces gilvifuscus sp. nov., an actinomycete that produces antibacterial compounds isolated from soil.</title>
        <authorList>
            <person name="Nguyen T.M."/>
            <person name="Kim J."/>
        </authorList>
    </citation>
    <scope>NUCLEOTIDE SEQUENCE [LARGE SCALE GENOMIC DNA]</scope>
    <source>
        <strain evidence="2 3">T113</strain>
    </source>
</reference>
<dbReference type="SUPFAM" id="SSF82171">
    <property type="entry name" value="DPP6 N-terminal domain-like"/>
    <property type="match status" value="1"/>
</dbReference>
<organism evidence="2 3">
    <name type="scientific">Streptomyces gilvifuscus</name>
    <dbReference type="NCBI Taxonomy" id="1550617"/>
    <lineage>
        <taxon>Bacteria</taxon>
        <taxon>Bacillati</taxon>
        <taxon>Actinomycetota</taxon>
        <taxon>Actinomycetes</taxon>
        <taxon>Kitasatosporales</taxon>
        <taxon>Streptomycetaceae</taxon>
        <taxon>Streptomyces</taxon>
    </lineage>
</organism>
<gene>
    <name evidence="2" type="ORF">PO587_29490</name>
</gene>